<dbReference type="InterPro" id="IPR011989">
    <property type="entry name" value="ARM-like"/>
</dbReference>
<dbReference type="Pfam" id="PF12765">
    <property type="entry name" value="Cohesin_HEAT"/>
    <property type="match status" value="1"/>
</dbReference>
<dbReference type="PANTHER" id="PTHR23346">
    <property type="entry name" value="TRANSLATIONAL ACTIVATOR GCN1-RELATED"/>
    <property type="match status" value="1"/>
</dbReference>
<proteinExistence type="predicted"/>
<keyword evidence="1" id="KW-0677">Repeat</keyword>
<dbReference type="GO" id="GO:0006417">
    <property type="term" value="P:regulation of translation"/>
    <property type="evidence" value="ECO:0007669"/>
    <property type="project" value="TreeGrafter"/>
</dbReference>
<dbReference type="AlphaFoldDB" id="A0A086KVX1"/>
<evidence type="ECO:0000313" key="4">
    <source>
        <dbReference type="EMBL" id="KFG48539.1"/>
    </source>
</evidence>
<dbReference type="GO" id="GO:0005829">
    <property type="term" value="C:cytosol"/>
    <property type="evidence" value="ECO:0007669"/>
    <property type="project" value="TreeGrafter"/>
</dbReference>
<accession>A0A086KVX1</accession>
<dbReference type="SUPFAM" id="SSF48371">
    <property type="entry name" value="ARM repeat"/>
    <property type="match status" value="2"/>
</dbReference>
<evidence type="ECO:0000256" key="1">
    <source>
        <dbReference type="ARBA" id="ARBA00022737"/>
    </source>
</evidence>
<dbReference type="GO" id="GO:0019887">
    <property type="term" value="F:protein kinase regulator activity"/>
    <property type="evidence" value="ECO:0007669"/>
    <property type="project" value="TreeGrafter"/>
</dbReference>
<organism evidence="4 5">
    <name type="scientific">Toxoplasma gondii GAB2-2007-GAL-DOM2</name>
    <dbReference type="NCBI Taxonomy" id="1130820"/>
    <lineage>
        <taxon>Eukaryota</taxon>
        <taxon>Sar</taxon>
        <taxon>Alveolata</taxon>
        <taxon>Apicomplexa</taxon>
        <taxon>Conoidasida</taxon>
        <taxon>Coccidia</taxon>
        <taxon>Eucoccidiorida</taxon>
        <taxon>Eimeriorina</taxon>
        <taxon>Sarcocystidae</taxon>
        <taxon>Toxoplasma</taxon>
    </lineage>
</organism>
<protein>
    <submittedName>
        <fullName evidence="4">Putative GCN1</fullName>
    </submittedName>
</protein>
<feature type="repeat" description="HEAT" evidence="2">
    <location>
        <begin position="80"/>
        <end position="117"/>
    </location>
</feature>
<dbReference type="InterPro" id="IPR026003">
    <property type="entry name" value="Cohesin_HEAT"/>
</dbReference>
<dbReference type="VEuPathDB" id="ToxoDB:TGDOM2_231480B"/>
<evidence type="ECO:0000256" key="2">
    <source>
        <dbReference type="PROSITE-ProRule" id="PRU00103"/>
    </source>
</evidence>
<dbReference type="PROSITE" id="PS50077">
    <property type="entry name" value="HEAT_REPEAT"/>
    <property type="match status" value="1"/>
</dbReference>
<gene>
    <name evidence="4" type="ORF">TGDOM2_231480B</name>
</gene>
<dbReference type="Proteomes" id="UP000028837">
    <property type="component" value="Unassembled WGS sequence"/>
</dbReference>
<name>A0A086KVX1_TOXGO</name>
<feature type="region of interest" description="Disordered" evidence="3">
    <location>
        <begin position="850"/>
        <end position="872"/>
    </location>
</feature>
<dbReference type="GO" id="GO:0034198">
    <property type="term" value="P:cellular response to amino acid starvation"/>
    <property type="evidence" value="ECO:0007669"/>
    <property type="project" value="TreeGrafter"/>
</dbReference>
<dbReference type="PANTHER" id="PTHR23346:SF7">
    <property type="entry name" value="STALLED RIBOSOME SENSOR GCN1"/>
    <property type="match status" value="1"/>
</dbReference>
<sequence length="872" mass="94131">LIETLVDPTTENTKRMLEVLLTTSFRNSVDAPSLALVCPIAIRGLRERGSETKHKAANIVGSMVCLATEPKDFLPYLPQILVHLQTTLVDPIPHVRAAAARAFGTIAKGVGEEHLSDVLSWLFRTLKTSESSVERSGAAFGLSEVLVALGPDRLKAFLPDILANATDQQAPPDVREGYLGLFVYLPTAFRESFQDYVPEVLPVLLGGLADNAEPVREVSLRACDVCVQQYAQTHTALLLRPLEDGLFSPDWRIRQSSVTLIGTLLDRLLRGCAEGVAAEDVMQTEILSLERRAFILSSLYIIRSDEAAAVRQTAVQSLKSPDASTRRGVCIGLAEVVSSAPRSTLSEHLRVLLQIVHSALADTDVSVQNAASRAAGCLIDSLGNDASDRILPPMLSQLVEPPVYTTEQAERTFTLVLPLALTDPSEEVLVAVYQQGLMYGSATIREASSRALQQLVLHASSSAVEPMAVKLAGPLIRTVGDKFSGQVKAAILLAIKALLLKAGPSVKPLLPQLQTTLLKCVVDPHPIVRTLGCRIIGTVTSLHVSARVEGLLGDIVGLTQNAAATGAGALQVSLLQAATNVLRSLNGQCSASTYEKVLDAAWEGVRSRQEEEARIAAGQAISVLLLKHASRETALEFLQDQVLESGNQFEADSRLAACLVLTPVLRSGADGWNLLKGSDIENDIFLLIGNLLEDQASVVQRAALEVFKVAAACSRHDLAVARHNFKLLPSVKTALAAAGLTNTGALIAGLRGVRSLAKHSASLLVDKNERYLLDTCDLASLYLFHQSPVVKLQAESVFRYALRVSGEEGHDEAAIMDALQQLQSWGFDPRRLQQVSEYAKRVLTRTVQSNNQLSDTDAEDDDNKDDLNDFEW</sequence>
<dbReference type="EMBL" id="AHZU02000095">
    <property type="protein sequence ID" value="KFG48539.1"/>
    <property type="molecule type" value="Genomic_DNA"/>
</dbReference>
<evidence type="ECO:0000313" key="5">
    <source>
        <dbReference type="Proteomes" id="UP000028837"/>
    </source>
</evidence>
<dbReference type="InterPro" id="IPR016024">
    <property type="entry name" value="ARM-type_fold"/>
</dbReference>
<reference evidence="4 5" key="1">
    <citation type="submission" date="2014-02" db="EMBL/GenBank/DDBJ databases">
        <authorList>
            <person name="Sibley D."/>
            <person name="Venepally P."/>
            <person name="Karamycheva S."/>
            <person name="Hadjithomas M."/>
            <person name="Khan A."/>
            <person name="Brunk B."/>
            <person name="Roos D."/>
            <person name="Caler E."/>
            <person name="Lorenzi H."/>
        </authorList>
    </citation>
    <scope>NUCLEOTIDE SEQUENCE [LARGE SCALE GENOMIC DNA]</scope>
    <source>
        <strain evidence="4 5">GAB2-2007-GAL-DOM2</strain>
    </source>
</reference>
<evidence type="ECO:0000256" key="3">
    <source>
        <dbReference type="SAM" id="MobiDB-lite"/>
    </source>
</evidence>
<comment type="caution">
    <text evidence="4">The sequence shown here is derived from an EMBL/GenBank/DDBJ whole genome shotgun (WGS) entry which is preliminary data.</text>
</comment>
<dbReference type="InterPro" id="IPR021133">
    <property type="entry name" value="HEAT_type_2"/>
</dbReference>
<dbReference type="Pfam" id="PF24984">
    <property type="entry name" value="HEAT_EF3_GNC1"/>
    <property type="match status" value="1"/>
</dbReference>
<dbReference type="Gene3D" id="1.25.10.10">
    <property type="entry name" value="Leucine-rich Repeat Variant"/>
    <property type="match status" value="4"/>
</dbReference>
<feature type="non-terminal residue" evidence="4">
    <location>
        <position position="1"/>
    </location>
</feature>
<feature type="compositionally biased region" description="Acidic residues" evidence="3">
    <location>
        <begin position="856"/>
        <end position="872"/>
    </location>
</feature>